<dbReference type="InterPro" id="IPR047951">
    <property type="entry name" value="Transpos_ISL3"/>
</dbReference>
<sequence length="150" mass="17479">MVPEELFSLALGLVPPWLVDHVTFTVEEKRLDLHINFPKGSRFACSVCGEECPVHDTRDHTWRHMDFFQHEAYLHARVPRVKCQEHGVHQISVPWAREGSHFTLLFEALIMTLVREMPVLTVARLVGETDTLLWRVIDHYVPEARTRVDM</sequence>
<dbReference type="RefSeq" id="WP_143484221.1">
    <property type="nucleotide sequence ID" value="NZ_MXAV01000015.1"/>
</dbReference>
<dbReference type="Proteomes" id="UP000234329">
    <property type="component" value="Unassembled WGS sequence"/>
</dbReference>
<organism evidence="3 5">
    <name type="scientific">Acidithiobacillus marinus</name>
    <dbReference type="NCBI Taxonomy" id="187490"/>
    <lineage>
        <taxon>Bacteria</taxon>
        <taxon>Pseudomonadati</taxon>
        <taxon>Pseudomonadota</taxon>
        <taxon>Acidithiobacillia</taxon>
        <taxon>Acidithiobacillales</taxon>
        <taxon>Acidithiobacillaceae</taxon>
        <taxon>Acidithiobacillus</taxon>
    </lineage>
</organism>
<dbReference type="InterPro" id="IPR029261">
    <property type="entry name" value="Transposase_Znf"/>
</dbReference>
<feature type="non-terminal residue" evidence="3">
    <location>
        <position position="150"/>
    </location>
</feature>
<evidence type="ECO:0000259" key="1">
    <source>
        <dbReference type="Pfam" id="PF13542"/>
    </source>
</evidence>
<dbReference type="InterPro" id="IPR032877">
    <property type="entry name" value="Transposase_HTH"/>
</dbReference>
<name>A0A2I1DKA9_9PROT</name>
<feature type="domain" description="Transposase IS204/IS1001/IS1096/IS1165 helix-turn-helix" evidence="1">
    <location>
        <begin position="92"/>
        <end position="141"/>
    </location>
</feature>
<dbReference type="EMBL" id="MXAV01000038">
    <property type="protein sequence ID" value="PKY10327.1"/>
    <property type="molecule type" value="Genomic_DNA"/>
</dbReference>
<comment type="caution">
    <text evidence="3">The sequence shown here is derived from an EMBL/GenBank/DDBJ whole genome shotgun (WGS) entry which is preliminary data.</text>
</comment>
<accession>A0A2I1DKA9</accession>
<dbReference type="AlphaFoldDB" id="A0A2I1DKA9"/>
<gene>
    <name evidence="4" type="ORF">B1757_04785</name>
    <name evidence="3" type="ORF">B1757_10395</name>
</gene>
<keyword evidence="5" id="KW-1185">Reference proteome</keyword>
<protein>
    <submittedName>
        <fullName evidence="3">ISL3 family transposase</fullName>
    </submittedName>
</protein>
<dbReference type="Pfam" id="PF13542">
    <property type="entry name" value="HTH_Tnp_ISL3"/>
    <property type="match status" value="1"/>
</dbReference>
<dbReference type="OrthoDB" id="5296931at2"/>
<dbReference type="PANTHER" id="PTHR33498:SF1">
    <property type="entry name" value="TRANSPOSASE FOR INSERTION SEQUENCE ELEMENT IS1557"/>
    <property type="match status" value="1"/>
</dbReference>
<evidence type="ECO:0000313" key="3">
    <source>
        <dbReference type="EMBL" id="PKY10327.1"/>
    </source>
</evidence>
<dbReference type="EMBL" id="MXAV01000015">
    <property type="protein sequence ID" value="PKY11387.1"/>
    <property type="molecule type" value="Genomic_DNA"/>
</dbReference>
<evidence type="ECO:0000259" key="2">
    <source>
        <dbReference type="Pfam" id="PF14690"/>
    </source>
</evidence>
<reference evidence="3 5" key="1">
    <citation type="submission" date="2017-03" db="EMBL/GenBank/DDBJ databases">
        <title>Draft genime sequence of the acidophilic sulfur-oxidizing bacterium Acidithiobacillus sp. SH, isolated from seawater.</title>
        <authorList>
            <person name="Sharmin S."/>
            <person name="Tokuhisa M."/>
            <person name="Kanao T."/>
            <person name="Kamimura K."/>
        </authorList>
    </citation>
    <scope>NUCLEOTIDE SEQUENCE [LARGE SCALE GENOMIC DNA]</scope>
    <source>
        <strain evidence="3 5">SH</strain>
    </source>
</reference>
<evidence type="ECO:0000313" key="5">
    <source>
        <dbReference type="Proteomes" id="UP000234329"/>
    </source>
</evidence>
<dbReference type="PANTHER" id="PTHR33498">
    <property type="entry name" value="TRANSPOSASE FOR INSERTION SEQUENCE ELEMENT IS1557"/>
    <property type="match status" value="1"/>
</dbReference>
<feature type="domain" description="Transposase IS204/IS1001/IS1096/IS1165 zinc-finger" evidence="2">
    <location>
        <begin position="43"/>
        <end position="86"/>
    </location>
</feature>
<proteinExistence type="predicted"/>
<dbReference type="Pfam" id="PF14690">
    <property type="entry name" value="Zn_ribbon_ISL3"/>
    <property type="match status" value="1"/>
</dbReference>
<evidence type="ECO:0000313" key="4">
    <source>
        <dbReference type="EMBL" id="PKY11387.1"/>
    </source>
</evidence>